<feature type="region of interest" description="Disordered" evidence="4">
    <location>
        <begin position="1304"/>
        <end position="1333"/>
    </location>
</feature>
<proteinExistence type="predicted"/>
<dbReference type="SUPFAM" id="SSF56112">
    <property type="entry name" value="Protein kinase-like (PK-like)"/>
    <property type="match status" value="1"/>
</dbReference>
<keyword evidence="1 3" id="KW-0547">Nucleotide-binding</keyword>
<evidence type="ECO:0000256" key="1">
    <source>
        <dbReference type="ARBA" id="ARBA00022741"/>
    </source>
</evidence>
<evidence type="ECO:0000256" key="3">
    <source>
        <dbReference type="PROSITE-ProRule" id="PRU10141"/>
    </source>
</evidence>
<dbReference type="Pfam" id="PF00069">
    <property type="entry name" value="Pkinase"/>
    <property type="match status" value="1"/>
</dbReference>
<evidence type="ECO:0000256" key="4">
    <source>
        <dbReference type="SAM" id="MobiDB-lite"/>
    </source>
</evidence>
<dbReference type="InterPro" id="IPR000719">
    <property type="entry name" value="Prot_kinase_dom"/>
</dbReference>
<dbReference type="PANTHER" id="PTHR46082:SF11">
    <property type="entry name" value="AAA+ ATPASE DOMAIN-CONTAINING PROTEIN-RELATED"/>
    <property type="match status" value="1"/>
</dbReference>
<keyword evidence="7" id="KW-1185">Reference proteome</keyword>
<evidence type="ECO:0000259" key="5">
    <source>
        <dbReference type="PROSITE" id="PS50011"/>
    </source>
</evidence>
<feature type="compositionally biased region" description="Basic and acidic residues" evidence="4">
    <location>
        <begin position="1323"/>
        <end position="1333"/>
    </location>
</feature>
<evidence type="ECO:0000256" key="2">
    <source>
        <dbReference type="ARBA" id="ARBA00022840"/>
    </source>
</evidence>
<dbReference type="CDD" id="cd00180">
    <property type="entry name" value="PKc"/>
    <property type="match status" value="1"/>
</dbReference>
<evidence type="ECO:0000313" key="7">
    <source>
        <dbReference type="Proteomes" id="UP000578531"/>
    </source>
</evidence>
<dbReference type="RefSeq" id="XP_037160051.1">
    <property type="nucleotide sequence ID" value="XM_037313002.1"/>
</dbReference>
<dbReference type="Pfam" id="PF13424">
    <property type="entry name" value="TPR_12"/>
    <property type="match status" value="3"/>
</dbReference>
<protein>
    <recommendedName>
        <fullName evidence="5">Protein kinase domain-containing protein</fullName>
    </recommendedName>
</protein>
<name>A0A8H6FL87_9LECA</name>
<dbReference type="Gene3D" id="1.25.40.10">
    <property type="entry name" value="Tetratricopeptide repeat domain"/>
    <property type="match status" value="3"/>
</dbReference>
<dbReference type="Pfam" id="PF17784">
    <property type="entry name" value="Sulfotransfer_4"/>
    <property type="match status" value="1"/>
</dbReference>
<organism evidence="6 7">
    <name type="scientific">Letharia columbiana</name>
    <dbReference type="NCBI Taxonomy" id="112416"/>
    <lineage>
        <taxon>Eukaryota</taxon>
        <taxon>Fungi</taxon>
        <taxon>Dikarya</taxon>
        <taxon>Ascomycota</taxon>
        <taxon>Pezizomycotina</taxon>
        <taxon>Lecanoromycetes</taxon>
        <taxon>OSLEUM clade</taxon>
        <taxon>Lecanoromycetidae</taxon>
        <taxon>Lecanorales</taxon>
        <taxon>Lecanorineae</taxon>
        <taxon>Parmeliaceae</taxon>
        <taxon>Letharia</taxon>
    </lineage>
</organism>
<dbReference type="OrthoDB" id="626167at2759"/>
<dbReference type="InterPro" id="IPR053137">
    <property type="entry name" value="NLR-like"/>
</dbReference>
<dbReference type="PROSITE" id="PS50011">
    <property type="entry name" value="PROTEIN_KINASE_DOM"/>
    <property type="match status" value="1"/>
</dbReference>
<dbReference type="SMART" id="SM00220">
    <property type="entry name" value="S_TKc"/>
    <property type="match status" value="1"/>
</dbReference>
<reference evidence="6 7" key="1">
    <citation type="journal article" date="2020" name="Genomics">
        <title>Complete, high-quality genomes from long-read metagenomic sequencing of two wolf lichen thalli reveals enigmatic genome architecture.</title>
        <authorList>
            <person name="McKenzie S.K."/>
            <person name="Walston R.F."/>
            <person name="Allen J.L."/>
        </authorList>
    </citation>
    <scope>NUCLEOTIDE SEQUENCE [LARGE SCALE GENOMIC DNA]</scope>
    <source>
        <strain evidence="6">WasteWater2</strain>
    </source>
</reference>
<dbReference type="Gene3D" id="1.10.510.10">
    <property type="entry name" value="Transferase(Phosphotransferase) domain 1"/>
    <property type="match status" value="1"/>
</dbReference>
<dbReference type="InterPro" id="IPR017441">
    <property type="entry name" value="Protein_kinase_ATP_BS"/>
</dbReference>
<dbReference type="InterPro" id="IPR011990">
    <property type="entry name" value="TPR-like_helical_dom_sf"/>
</dbReference>
<dbReference type="SUPFAM" id="SSF48452">
    <property type="entry name" value="TPR-like"/>
    <property type="match status" value="4"/>
</dbReference>
<gene>
    <name evidence="6" type="ORF">HO173_011120</name>
</gene>
<dbReference type="PROSITE" id="PS00108">
    <property type="entry name" value="PROTEIN_KINASE_ST"/>
    <property type="match status" value="1"/>
</dbReference>
<comment type="caution">
    <text evidence="6">The sequence shown here is derived from an EMBL/GenBank/DDBJ whole genome shotgun (WGS) entry which is preliminary data.</text>
</comment>
<dbReference type="PANTHER" id="PTHR46082">
    <property type="entry name" value="ATP/GTP-BINDING PROTEIN-RELATED"/>
    <property type="match status" value="1"/>
</dbReference>
<dbReference type="PROSITE" id="PS00107">
    <property type="entry name" value="PROTEIN_KINASE_ATP"/>
    <property type="match status" value="1"/>
</dbReference>
<evidence type="ECO:0000313" key="6">
    <source>
        <dbReference type="EMBL" id="KAF6230583.1"/>
    </source>
</evidence>
<dbReference type="InterPro" id="IPR011009">
    <property type="entry name" value="Kinase-like_dom_sf"/>
</dbReference>
<keyword evidence="2 3" id="KW-0067">ATP-binding</keyword>
<dbReference type="InterPro" id="IPR040632">
    <property type="entry name" value="Sulfotransfer_4"/>
</dbReference>
<dbReference type="EMBL" id="JACCJC010000066">
    <property type="protein sequence ID" value="KAF6230583.1"/>
    <property type="molecule type" value="Genomic_DNA"/>
</dbReference>
<dbReference type="InterPro" id="IPR027417">
    <property type="entry name" value="P-loop_NTPase"/>
</dbReference>
<dbReference type="GO" id="GO:0005524">
    <property type="term" value="F:ATP binding"/>
    <property type="evidence" value="ECO:0007669"/>
    <property type="project" value="UniProtKB-UniRule"/>
</dbReference>
<dbReference type="InterPro" id="IPR008271">
    <property type="entry name" value="Ser/Thr_kinase_AS"/>
</dbReference>
<feature type="binding site" evidence="3">
    <location>
        <position position="60"/>
    </location>
    <ligand>
        <name>ATP</name>
        <dbReference type="ChEBI" id="CHEBI:30616"/>
    </ligand>
</feature>
<dbReference type="Gene3D" id="3.40.50.300">
    <property type="entry name" value="P-loop containing nucleotide triphosphate hydrolases"/>
    <property type="match status" value="1"/>
</dbReference>
<sequence>MELPAMNSRNDLISFLAVAQYYDIDIVSLTWQQGRGQLGIGGTSEIWQANYSKRMDFVFKRMKFADTDEERGFNALVSEISILSHPLIRHHQNIVKLEGIGWEIPQQSHKVWPVLILEKAQLGDLRSFMCSEQGRSTTMRERLELCTDVASAIIAMHSNYMSHGDIKPENVLIHKDGIGELHAKLADFGYAGWAIKKMEDVLIKPPRSRPWDPPEYHHRGFTVLGARKLDVYSFGMLCLWILFFDRPLDSDYVPTATRKTQLCTFHDPKLLDSMKHEDTLGDFAGGLVRSVASLPAKQKGNLERFFLSALARDPAKRTMKFEDLASLLGPGWQPGPATLDTDQMEIDHSSIKFEIAKTFYSLMRAHPRVRSHIFECIHNQAQGGLFEKHRLNAAFQLAFCYKTGFGTPSNDELSQIWAKRAQRCAQDLDEQVELAKGTMNRGNYRNGDFQSLAYSGLLSEASSIIRPKDDELTIAMADCKREIRDMELAFGKHNCSVLELKLNQASRMEAAGKYKEAESLRVGLLQDLRHEPGYLQLSVHASSTSAWRTLEVGRWRNHEGPRKPPLQLETSDSEEPAVLIDIMACLNDRIPETAQLLFHLGVNYAGQGRWQEAKWIFLLLTQTRMEILGESHPTTLDLTTCLASMYSHLGQLSEAERIYLHISDIYTWVLGENHSNTLSTKAFLAGVYVEQGRLDKAETLITQVHEAQQEVLGKEDFRTYDSVEVLAGVYLRKGHYNASEALRRQVIDFYKGSLGPDHPVTLFAMSQLSVTLAKQECWPEVKKITMQVLERRKELLGPGHPQTLTSIDNLAAVHARQGLLREAETGFLDVIKGQNKIFGESSSHSLDAIQNLATLYGMQGRLKEEEALLMKLIERRKDYLGEEHPSSLISTERLAWNLLCQSRPREAERLYLRAVFLGRRVRGGKHPDQLLSESGLAETYLEQLRFKEAEKIILHVLEHIDAVLGADHPETMVARVRLARILNGQRRWRESDPIFLEAVEQRKKVMGDEHEMTLGVMRFYAWSLWSQGRWREAIPGLYRSSRGVCAARAFARRRSWGLTQGLRKVDSIFRFYGILHLVYTDSLPLAWLRRHSGQCVPTNVQTVKPTVVITSRKHLNGNYTPSVLGAAVLCCDCRGKTCPQAKGTFILQPFNPAATGTSEMAHRRIKKTFLLDLPQRERERIKAEANAGLQVIGAGPPRSGTTSLKAALDILGFDPCHHMAAGSVRSSIHSIQNSSTTHPHKTLFFADQLKSQSQAPSLSPHSAPTASHLAMRATVDSPGRDLSLPRSHDASTPTPKFILFVRDSDSDSSLSSGSSFLCRHHGRADDERDGPRG</sequence>
<dbReference type="GO" id="GO:0004672">
    <property type="term" value="F:protein kinase activity"/>
    <property type="evidence" value="ECO:0007669"/>
    <property type="project" value="InterPro"/>
</dbReference>
<dbReference type="Pfam" id="PF13374">
    <property type="entry name" value="TPR_10"/>
    <property type="match status" value="2"/>
</dbReference>
<accession>A0A8H6FL87</accession>
<dbReference type="Proteomes" id="UP000578531">
    <property type="component" value="Unassembled WGS sequence"/>
</dbReference>
<dbReference type="GeneID" id="59292764"/>
<feature type="domain" description="Protein kinase" evidence="5">
    <location>
        <begin position="32"/>
        <end position="328"/>
    </location>
</feature>